<evidence type="ECO:0000256" key="11">
    <source>
        <dbReference type="HAMAP-Rule" id="MF_01145"/>
    </source>
</evidence>
<dbReference type="InterPro" id="IPR023059">
    <property type="entry name" value="Foldase_PrsA"/>
</dbReference>
<dbReference type="GO" id="GO:0003755">
    <property type="term" value="F:peptidyl-prolyl cis-trans isomerase activity"/>
    <property type="evidence" value="ECO:0007669"/>
    <property type="project" value="UniProtKB-EC"/>
</dbReference>
<comment type="similarity">
    <text evidence="3 11">Belongs to the PrsA family.</text>
</comment>
<evidence type="ECO:0000256" key="10">
    <source>
        <dbReference type="ARBA" id="ARBA00023288"/>
    </source>
</evidence>
<gene>
    <name evidence="11" type="primary">prsA</name>
    <name evidence="14" type="ORF">OW763_15370</name>
</gene>
<dbReference type="PANTHER" id="PTHR47245:SF1">
    <property type="entry name" value="FOLDASE PROTEIN PRSA"/>
    <property type="match status" value="1"/>
</dbReference>
<reference evidence="14" key="1">
    <citation type="submission" date="2022-12" db="EMBL/GenBank/DDBJ databases">
        <authorList>
            <person name="Wang J."/>
        </authorList>
    </citation>
    <scope>NUCLEOTIDE SEQUENCE</scope>
    <source>
        <strain evidence="14">HY-45-18</strain>
    </source>
</reference>
<dbReference type="PROSITE" id="PS50198">
    <property type="entry name" value="PPIC_PPIASE_2"/>
    <property type="match status" value="1"/>
</dbReference>
<dbReference type="Gene3D" id="3.10.50.40">
    <property type="match status" value="1"/>
</dbReference>
<evidence type="ECO:0000256" key="12">
    <source>
        <dbReference type="SAM" id="SignalP"/>
    </source>
</evidence>
<evidence type="ECO:0000313" key="14">
    <source>
        <dbReference type="EMBL" id="MCY6485708.1"/>
    </source>
</evidence>
<keyword evidence="6 11" id="KW-0697">Rotamase</keyword>
<dbReference type="InterPro" id="IPR050245">
    <property type="entry name" value="PrsA_foldase"/>
</dbReference>
<dbReference type="PROSITE" id="PS51257">
    <property type="entry name" value="PROKAR_LIPOPROTEIN"/>
    <property type="match status" value="1"/>
</dbReference>
<dbReference type="EC" id="5.2.1.8" evidence="11"/>
<evidence type="ECO:0000256" key="2">
    <source>
        <dbReference type="ARBA" id="ARBA00004193"/>
    </source>
</evidence>
<comment type="subcellular location">
    <subcellularLocation>
        <location evidence="2 11">Cell membrane</location>
        <topology evidence="2 11">Lipid-anchor</topology>
    </subcellularLocation>
</comment>
<comment type="caution">
    <text evidence="14">The sequence shown here is derived from an EMBL/GenBank/DDBJ whole genome shotgun (WGS) entry which is preliminary data.</text>
</comment>
<evidence type="ECO:0000259" key="13">
    <source>
        <dbReference type="PROSITE" id="PS50198"/>
    </source>
</evidence>
<dbReference type="InterPro" id="IPR027304">
    <property type="entry name" value="Trigger_fact/SurA_dom_sf"/>
</dbReference>
<protein>
    <recommendedName>
        <fullName evidence="11">Foldase protein PrsA</fullName>
        <ecNumber evidence="11">5.2.1.8</ecNumber>
    </recommendedName>
</protein>
<dbReference type="Pfam" id="PF13624">
    <property type="entry name" value="SurA_N_3"/>
    <property type="match status" value="1"/>
</dbReference>
<organism evidence="14 15">
    <name type="scientific">Clostridium aestuarii</name>
    <dbReference type="NCBI Taxonomy" id="338193"/>
    <lineage>
        <taxon>Bacteria</taxon>
        <taxon>Bacillati</taxon>
        <taxon>Bacillota</taxon>
        <taxon>Clostridia</taxon>
        <taxon>Eubacteriales</taxon>
        <taxon>Clostridiaceae</taxon>
        <taxon>Clostridium</taxon>
    </lineage>
</organism>
<dbReference type="SUPFAM" id="SSF54534">
    <property type="entry name" value="FKBP-like"/>
    <property type="match status" value="1"/>
</dbReference>
<feature type="chain" id="PRO_5046704023" description="Foldase protein PrsA" evidence="12">
    <location>
        <begin position="20"/>
        <end position="347"/>
    </location>
</feature>
<evidence type="ECO:0000256" key="6">
    <source>
        <dbReference type="ARBA" id="ARBA00023110"/>
    </source>
</evidence>
<keyword evidence="9 11" id="KW-0413">Isomerase</keyword>
<evidence type="ECO:0000256" key="1">
    <source>
        <dbReference type="ARBA" id="ARBA00000971"/>
    </source>
</evidence>
<dbReference type="Proteomes" id="UP001078443">
    <property type="component" value="Unassembled WGS sequence"/>
</dbReference>
<accession>A0ABT4D6S6</accession>
<evidence type="ECO:0000256" key="4">
    <source>
        <dbReference type="ARBA" id="ARBA00022475"/>
    </source>
</evidence>
<feature type="signal peptide" evidence="12">
    <location>
        <begin position="1"/>
        <end position="19"/>
    </location>
</feature>
<dbReference type="RefSeq" id="WP_268042275.1">
    <property type="nucleotide sequence ID" value="NZ_JAPQER010000009.1"/>
</dbReference>
<comment type="function">
    <text evidence="11">Plays a major role in protein secretion by helping the post-translocational extracellular folding of several secreted proteins.</text>
</comment>
<name>A0ABT4D6S6_9CLOT</name>
<comment type="catalytic activity">
    <reaction evidence="1 11">
        <text>[protein]-peptidylproline (omega=180) = [protein]-peptidylproline (omega=0)</text>
        <dbReference type="Rhea" id="RHEA:16237"/>
        <dbReference type="Rhea" id="RHEA-COMP:10747"/>
        <dbReference type="Rhea" id="RHEA-COMP:10748"/>
        <dbReference type="ChEBI" id="CHEBI:83833"/>
        <dbReference type="ChEBI" id="CHEBI:83834"/>
        <dbReference type="EC" id="5.2.1.8"/>
    </reaction>
</comment>
<keyword evidence="7 11" id="KW-0472">Membrane</keyword>
<dbReference type="SUPFAM" id="SSF109998">
    <property type="entry name" value="Triger factor/SurA peptide-binding domain-like"/>
    <property type="match status" value="1"/>
</dbReference>
<evidence type="ECO:0000256" key="3">
    <source>
        <dbReference type="ARBA" id="ARBA00006071"/>
    </source>
</evidence>
<keyword evidence="4 11" id="KW-1003">Cell membrane</keyword>
<dbReference type="EMBL" id="JAPQER010000009">
    <property type="protein sequence ID" value="MCY6485708.1"/>
    <property type="molecule type" value="Genomic_DNA"/>
</dbReference>
<evidence type="ECO:0000256" key="5">
    <source>
        <dbReference type="ARBA" id="ARBA00022729"/>
    </source>
</evidence>
<keyword evidence="8 11" id="KW-0564">Palmitate</keyword>
<feature type="domain" description="PpiC" evidence="13">
    <location>
        <begin position="206"/>
        <end position="297"/>
    </location>
</feature>
<dbReference type="PANTHER" id="PTHR47245">
    <property type="entry name" value="PEPTIDYLPROLYL ISOMERASE"/>
    <property type="match status" value="1"/>
</dbReference>
<dbReference type="NCBIfam" id="NF000809">
    <property type="entry name" value="PRK00059.1"/>
    <property type="match status" value="1"/>
</dbReference>
<dbReference type="InterPro" id="IPR000297">
    <property type="entry name" value="PPIase_PpiC"/>
</dbReference>
<evidence type="ECO:0000256" key="7">
    <source>
        <dbReference type="ARBA" id="ARBA00023136"/>
    </source>
</evidence>
<evidence type="ECO:0000313" key="15">
    <source>
        <dbReference type="Proteomes" id="UP001078443"/>
    </source>
</evidence>
<dbReference type="Pfam" id="PF13145">
    <property type="entry name" value="Rotamase_2"/>
    <property type="match status" value="1"/>
</dbReference>
<dbReference type="InterPro" id="IPR046357">
    <property type="entry name" value="PPIase_dom_sf"/>
</dbReference>
<evidence type="ECO:0000256" key="8">
    <source>
        <dbReference type="ARBA" id="ARBA00023139"/>
    </source>
</evidence>
<evidence type="ECO:0000256" key="9">
    <source>
        <dbReference type="ARBA" id="ARBA00023235"/>
    </source>
</evidence>
<proteinExistence type="inferred from homology"/>
<keyword evidence="10 11" id="KW-0449">Lipoprotein</keyword>
<keyword evidence="5 11" id="KW-0732">Signal</keyword>
<sequence length="347" mass="40201">MKKITKIVTVVLISMFAMSISGCSMIEKTPEAIAKEVVAKVNGKKITRKEFNEEWDREKKANYQIMSIVKQMESNYGENYEQNEQVKPYLKQLKISVLNNMAFEQAILQEAEKLKLVPNEEELNKEVDNKITDFRKEQKLEDDKKYEETLKSEGFTKEEYKEAIRNNTIIEKFRDEIIKDVKVEDNQIKEYYDKFKDKYPIKEEESTKLQLAHILVKDEAVAKDIKGKLDKGEDFAKLAKEYGTDGTKDKGGDLGTVTVVNSGFDQEFMNGAMQLKNGEISEPVKTQFGYHIIKCIKREEKPVKSFEAVKEQIKSDLLNKNKNDAWSNKLNEIKEGSKIKVYEEEIV</sequence>
<keyword evidence="15" id="KW-1185">Reference proteome</keyword>
<dbReference type="Gene3D" id="1.10.4030.10">
    <property type="entry name" value="Porin chaperone SurA, peptide-binding domain"/>
    <property type="match status" value="1"/>
</dbReference>
<dbReference type="HAMAP" id="MF_01145">
    <property type="entry name" value="Foldase_PrsA"/>
    <property type="match status" value="1"/>
</dbReference>